<organism evidence="1 2">
    <name type="scientific">Macrosiphum euphorbiae</name>
    <name type="common">potato aphid</name>
    <dbReference type="NCBI Taxonomy" id="13131"/>
    <lineage>
        <taxon>Eukaryota</taxon>
        <taxon>Metazoa</taxon>
        <taxon>Ecdysozoa</taxon>
        <taxon>Arthropoda</taxon>
        <taxon>Hexapoda</taxon>
        <taxon>Insecta</taxon>
        <taxon>Pterygota</taxon>
        <taxon>Neoptera</taxon>
        <taxon>Paraneoptera</taxon>
        <taxon>Hemiptera</taxon>
        <taxon>Sternorrhyncha</taxon>
        <taxon>Aphidomorpha</taxon>
        <taxon>Aphidoidea</taxon>
        <taxon>Aphididae</taxon>
        <taxon>Macrosiphini</taxon>
        <taxon>Macrosiphum</taxon>
    </lineage>
</organism>
<name>A0AAV0XNK4_9HEMI</name>
<dbReference type="EMBL" id="CARXXK010000005">
    <property type="protein sequence ID" value="CAI6369303.1"/>
    <property type="molecule type" value="Genomic_DNA"/>
</dbReference>
<protein>
    <submittedName>
        <fullName evidence="1">Uncharacterized protein</fullName>
    </submittedName>
</protein>
<dbReference type="Proteomes" id="UP001160148">
    <property type="component" value="Unassembled WGS sequence"/>
</dbReference>
<sequence>MVDAWLDKLDGCDDLEVRSQYSEFLLRTVVGGSMRSTYTVGITRRRLESSMVGGGLECCLSSAGSSCLRGPPGGDRR</sequence>
<keyword evidence="2" id="KW-1185">Reference proteome</keyword>
<proteinExistence type="predicted"/>
<dbReference type="AlphaFoldDB" id="A0AAV0XNK4"/>
<evidence type="ECO:0000313" key="1">
    <source>
        <dbReference type="EMBL" id="CAI6369303.1"/>
    </source>
</evidence>
<gene>
    <name evidence="1" type="ORF">MEUPH1_LOCUS23559</name>
</gene>
<reference evidence="1 2" key="1">
    <citation type="submission" date="2023-01" db="EMBL/GenBank/DDBJ databases">
        <authorList>
            <person name="Whitehead M."/>
        </authorList>
    </citation>
    <scope>NUCLEOTIDE SEQUENCE [LARGE SCALE GENOMIC DNA]</scope>
</reference>
<comment type="caution">
    <text evidence="1">The sequence shown here is derived from an EMBL/GenBank/DDBJ whole genome shotgun (WGS) entry which is preliminary data.</text>
</comment>
<evidence type="ECO:0000313" key="2">
    <source>
        <dbReference type="Proteomes" id="UP001160148"/>
    </source>
</evidence>
<accession>A0AAV0XNK4</accession>